<reference evidence="2" key="1">
    <citation type="submission" date="2022-11" db="UniProtKB">
        <authorList>
            <consortium name="WormBaseParasite"/>
        </authorList>
    </citation>
    <scope>IDENTIFICATION</scope>
</reference>
<evidence type="ECO:0000313" key="2">
    <source>
        <dbReference type="WBParaSite" id="PSU_v2.g15993.t1"/>
    </source>
</evidence>
<protein>
    <submittedName>
        <fullName evidence="2">Uncharacterized protein</fullName>
    </submittedName>
</protein>
<accession>A0A914YB54</accession>
<dbReference type="WBParaSite" id="PSU_v2.g15993.t1">
    <property type="protein sequence ID" value="PSU_v2.g15993.t1"/>
    <property type="gene ID" value="PSU_v2.g15993"/>
</dbReference>
<name>A0A914YB54_9BILA</name>
<evidence type="ECO:0000313" key="1">
    <source>
        <dbReference type="Proteomes" id="UP000887577"/>
    </source>
</evidence>
<organism evidence="1 2">
    <name type="scientific">Panagrolaimus superbus</name>
    <dbReference type="NCBI Taxonomy" id="310955"/>
    <lineage>
        <taxon>Eukaryota</taxon>
        <taxon>Metazoa</taxon>
        <taxon>Ecdysozoa</taxon>
        <taxon>Nematoda</taxon>
        <taxon>Chromadorea</taxon>
        <taxon>Rhabditida</taxon>
        <taxon>Tylenchina</taxon>
        <taxon>Panagrolaimomorpha</taxon>
        <taxon>Panagrolaimoidea</taxon>
        <taxon>Panagrolaimidae</taxon>
        <taxon>Panagrolaimus</taxon>
    </lineage>
</organism>
<dbReference type="Proteomes" id="UP000887577">
    <property type="component" value="Unplaced"/>
</dbReference>
<sequence>MICAVFERRKHFPDIFVKDVINVLVFLFSSTDYCFDILTLNTSSYSCFVYIINTISIPELEPLYQASKEHNRLIITALIAFYRENYNECLEIFASNLFVFNLHSFNLLDKALTALTPTVNEGHFHQLEVILNRIVKVFSEETVNLCMSHAWILNHVPLRYELIISILQKYKTDSCFTPFLTNDFVKRVFDETLSQFSENPFKADEILSKLFNCYDPKNIVVGMIAAESDYCLNKASAYDLCETYIHLSFGRKLPEQGFSGILEFVKVSSFEHLSERLKAFLFYLDMFIDLTIQNEWILKLLQVFLNRLENESQKDVINCISLIYTTSLLMDSPQHHLQKILELCYQNENFPRRDFSLLLNKTLTIFATRLTDHSELLRLIELEGIVHLLKSVDSATKGYSKEIVPGRCTICAHPITESFMIAQDKAGVTHSECFKKLNS</sequence>
<keyword evidence="1" id="KW-1185">Reference proteome</keyword>
<dbReference type="AlphaFoldDB" id="A0A914YB54"/>
<proteinExistence type="predicted"/>